<keyword evidence="4 5" id="KW-0238">DNA-binding</keyword>
<dbReference type="Pfam" id="PF05485">
    <property type="entry name" value="THAP"/>
    <property type="match status" value="1"/>
</dbReference>
<evidence type="ECO:0000256" key="6">
    <source>
        <dbReference type="SAM" id="Coils"/>
    </source>
</evidence>
<evidence type="ECO:0000256" key="5">
    <source>
        <dbReference type="PROSITE-ProRule" id="PRU00309"/>
    </source>
</evidence>
<dbReference type="SMART" id="SM00692">
    <property type="entry name" value="DM3"/>
    <property type="match status" value="1"/>
</dbReference>
<reference evidence="8 9" key="1">
    <citation type="journal article" date="2007" name="Nature">
        <title>Evolution of genes and genomes on the Drosophila phylogeny.</title>
        <authorList>
            <consortium name="Drosophila 12 Genomes Consortium"/>
            <person name="Clark A.G."/>
            <person name="Eisen M.B."/>
            <person name="Smith D.R."/>
            <person name="Bergman C.M."/>
            <person name="Oliver B."/>
            <person name="Markow T.A."/>
            <person name="Kaufman T.C."/>
            <person name="Kellis M."/>
            <person name="Gelbart W."/>
            <person name="Iyer V.N."/>
            <person name="Pollard D.A."/>
            <person name="Sackton T.B."/>
            <person name="Larracuente A.M."/>
            <person name="Singh N.D."/>
            <person name="Abad J.P."/>
            <person name="Abt D.N."/>
            <person name="Adryan B."/>
            <person name="Aguade M."/>
            <person name="Akashi H."/>
            <person name="Anderson W.W."/>
            <person name="Aquadro C.F."/>
            <person name="Ardell D.H."/>
            <person name="Arguello R."/>
            <person name="Artieri C.G."/>
            <person name="Barbash D.A."/>
            <person name="Barker D."/>
            <person name="Barsanti P."/>
            <person name="Batterham P."/>
            <person name="Batzoglou S."/>
            <person name="Begun D."/>
            <person name="Bhutkar A."/>
            <person name="Blanco E."/>
            <person name="Bosak S.A."/>
            <person name="Bradley R.K."/>
            <person name="Brand A.D."/>
            <person name="Brent M.R."/>
            <person name="Brooks A.N."/>
            <person name="Brown R.H."/>
            <person name="Butlin R.K."/>
            <person name="Caggese C."/>
            <person name="Calvi B.R."/>
            <person name="Bernardo de Carvalho A."/>
            <person name="Caspi A."/>
            <person name="Castrezana S."/>
            <person name="Celniker S.E."/>
            <person name="Chang J.L."/>
            <person name="Chapple C."/>
            <person name="Chatterji S."/>
            <person name="Chinwalla A."/>
            <person name="Civetta A."/>
            <person name="Clifton S.W."/>
            <person name="Comeron J.M."/>
            <person name="Costello J.C."/>
            <person name="Coyne J.A."/>
            <person name="Daub J."/>
            <person name="David R.G."/>
            <person name="Delcher A.L."/>
            <person name="Delehaunty K."/>
            <person name="Do C.B."/>
            <person name="Ebling H."/>
            <person name="Edwards K."/>
            <person name="Eickbush T."/>
            <person name="Evans J.D."/>
            <person name="Filipski A."/>
            <person name="Findeiss S."/>
            <person name="Freyhult E."/>
            <person name="Fulton L."/>
            <person name="Fulton R."/>
            <person name="Garcia A.C."/>
            <person name="Gardiner A."/>
            <person name="Garfield D.A."/>
            <person name="Garvin B.E."/>
            <person name="Gibson G."/>
            <person name="Gilbert D."/>
            <person name="Gnerre S."/>
            <person name="Godfrey J."/>
            <person name="Good R."/>
            <person name="Gotea V."/>
            <person name="Gravely B."/>
            <person name="Greenberg A.J."/>
            <person name="Griffiths-Jones S."/>
            <person name="Gross S."/>
            <person name="Guigo R."/>
            <person name="Gustafson E.A."/>
            <person name="Haerty W."/>
            <person name="Hahn M.W."/>
            <person name="Halligan D.L."/>
            <person name="Halpern A.L."/>
            <person name="Halter G.M."/>
            <person name="Han M.V."/>
            <person name="Heger A."/>
            <person name="Hillier L."/>
            <person name="Hinrichs A.S."/>
            <person name="Holmes I."/>
            <person name="Hoskins R.A."/>
            <person name="Hubisz M.J."/>
            <person name="Hultmark D."/>
            <person name="Huntley M.A."/>
            <person name="Jaffe D.B."/>
            <person name="Jagadeeshan S."/>
            <person name="Jeck W.R."/>
            <person name="Johnson J."/>
            <person name="Jones C.D."/>
            <person name="Jordan W.C."/>
            <person name="Karpen G.H."/>
            <person name="Kataoka E."/>
            <person name="Keightley P.D."/>
            <person name="Kheradpour P."/>
            <person name="Kirkness E.F."/>
            <person name="Koerich L.B."/>
            <person name="Kristiansen K."/>
            <person name="Kudrna D."/>
            <person name="Kulathinal R.J."/>
            <person name="Kumar S."/>
            <person name="Kwok R."/>
            <person name="Lander E."/>
            <person name="Langley C.H."/>
            <person name="Lapoint R."/>
            <person name="Lazzaro B.P."/>
            <person name="Lee S.J."/>
            <person name="Levesque L."/>
            <person name="Li R."/>
            <person name="Lin C.F."/>
            <person name="Lin M.F."/>
            <person name="Lindblad-Toh K."/>
            <person name="Llopart A."/>
            <person name="Long M."/>
            <person name="Low L."/>
            <person name="Lozovsky E."/>
            <person name="Lu J."/>
            <person name="Luo M."/>
            <person name="Machado C.A."/>
            <person name="Makalowski W."/>
            <person name="Marzo M."/>
            <person name="Matsuda M."/>
            <person name="Matzkin L."/>
            <person name="McAllister B."/>
            <person name="McBride C.S."/>
            <person name="McKernan B."/>
            <person name="McKernan K."/>
            <person name="Mendez-Lago M."/>
            <person name="Minx P."/>
            <person name="Mollenhauer M.U."/>
            <person name="Montooth K."/>
            <person name="Mount S.M."/>
            <person name="Mu X."/>
            <person name="Myers E."/>
            <person name="Negre B."/>
            <person name="Newfeld S."/>
            <person name="Nielsen R."/>
            <person name="Noor M.A."/>
            <person name="O'Grady P."/>
            <person name="Pachter L."/>
            <person name="Papaceit M."/>
            <person name="Parisi M.J."/>
            <person name="Parisi M."/>
            <person name="Parts L."/>
            <person name="Pedersen J.S."/>
            <person name="Pesole G."/>
            <person name="Phillippy A.M."/>
            <person name="Ponting C.P."/>
            <person name="Pop M."/>
            <person name="Porcelli D."/>
            <person name="Powell J.R."/>
            <person name="Prohaska S."/>
            <person name="Pruitt K."/>
            <person name="Puig M."/>
            <person name="Quesneville H."/>
            <person name="Ram K.R."/>
            <person name="Rand D."/>
            <person name="Rasmussen M.D."/>
            <person name="Reed L.K."/>
            <person name="Reenan R."/>
            <person name="Reily A."/>
            <person name="Remington K.A."/>
            <person name="Rieger T.T."/>
            <person name="Ritchie M.G."/>
            <person name="Robin C."/>
            <person name="Rogers Y.H."/>
            <person name="Rohde C."/>
            <person name="Rozas J."/>
            <person name="Rubenfield M.J."/>
            <person name="Ruiz A."/>
            <person name="Russo S."/>
            <person name="Salzberg S.L."/>
            <person name="Sanchez-Gracia A."/>
            <person name="Saranga D.J."/>
            <person name="Sato H."/>
            <person name="Schaeffer S.W."/>
            <person name="Schatz M.C."/>
            <person name="Schlenke T."/>
            <person name="Schwartz R."/>
            <person name="Segarra C."/>
            <person name="Singh R.S."/>
            <person name="Sirot L."/>
            <person name="Sirota M."/>
            <person name="Sisneros N.B."/>
            <person name="Smith C.D."/>
            <person name="Smith T.F."/>
            <person name="Spieth J."/>
            <person name="Stage D.E."/>
            <person name="Stark A."/>
            <person name="Stephan W."/>
            <person name="Strausberg R.L."/>
            <person name="Strempel S."/>
            <person name="Sturgill D."/>
            <person name="Sutton G."/>
            <person name="Sutton G.G."/>
            <person name="Tao W."/>
            <person name="Teichmann S."/>
            <person name="Tobari Y.N."/>
            <person name="Tomimura Y."/>
            <person name="Tsolas J.M."/>
            <person name="Valente V.L."/>
            <person name="Venter E."/>
            <person name="Venter J.C."/>
            <person name="Vicario S."/>
            <person name="Vieira F.G."/>
            <person name="Vilella A.J."/>
            <person name="Villasante A."/>
            <person name="Walenz B."/>
            <person name="Wang J."/>
            <person name="Wasserman M."/>
            <person name="Watts T."/>
            <person name="Wilson D."/>
            <person name="Wilson R.K."/>
            <person name="Wing R.A."/>
            <person name="Wolfner M.F."/>
            <person name="Wong A."/>
            <person name="Wong G.K."/>
            <person name="Wu C.I."/>
            <person name="Wu G."/>
            <person name="Yamamoto D."/>
            <person name="Yang H.P."/>
            <person name="Yang S.P."/>
            <person name="Yorke J.A."/>
            <person name="Yoshida K."/>
            <person name="Zdobnov E."/>
            <person name="Zhang P."/>
            <person name="Zhang Y."/>
            <person name="Zimin A.V."/>
            <person name="Baldwin J."/>
            <person name="Abdouelleil A."/>
            <person name="Abdulkadir J."/>
            <person name="Abebe A."/>
            <person name="Abera B."/>
            <person name="Abreu J."/>
            <person name="Acer S.C."/>
            <person name="Aftuck L."/>
            <person name="Alexander A."/>
            <person name="An P."/>
            <person name="Anderson E."/>
            <person name="Anderson S."/>
            <person name="Arachi H."/>
            <person name="Azer M."/>
            <person name="Bachantsang P."/>
            <person name="Barry A."/>
            <person name="Bayul T."/>
            <person name="Berlin A."/>
            <person name="Bessette D."/>
            <person name="Bloom T."/>
            <person name="Blye J."/>
            <person name="Boguslavskiy L."/>
            <person name="Bonnet C."/>
            <person name="Boukhgalter B."/>
            <person name="Bourzgui I."/>
            <person name="Brown A."/>
            <person name="Cahill P."/>
            <person name="Channer S."/>
            <person name="Cheshatsang Y."/>
            <person name="Chuda L."/>
            <person name="Citroen M."/>
            <person name="Collymore A."/>
            <person name="Cooke P."/>
            <person name="Costello M."/>
            <person name="D'Aco K."/>
            <person name="Daza R."/>
            <person name="De Haan G."/>
            <person name="DeGray S."/>
            <person name="DeMaso C."/>
            <person name="Dhargay N."/>
            <person name="Dooley K."/>
            <person name="Dooley E."/>
            <person name="Doricent M."/>
            <person name="Dorje P."/>
            <person name="Dorjee K."/>
            <person name="Dupes A."/>
            <person name="Elong R."/>
            <person name="Falk J."/>
            <person name="Farina A."/>
            <person name="Faro S."/>
            <person name="Ferguson D."/>
            <person name="Fisher S."/>
            <person name="Foley C.D."/>
            <person name="Franke A."/>
            <person name="Friedrich D."/>
            <person name="Gadbois L."/>
            <person name="Gearin G."/>
            <person name="Gearin C.R."/>
            <person name="Giannoukos G."/>
            <person name="Goode T."/>
            <person name="Graham J."/>
            <person name="Grandbois E."/>
            <person name="Grewal S."/>
            <person name="Gyaltsen K."/>
            <person name="Hafez N."/>
            <person name="Hagos B."/>
            <person name="Hall J."/>
            <person name="Henson C."/>
            <person name="Hollinger A."/>
            <person name="Honan T."/>
            <person name="Huard M.D."/>
            <person name="Hughes L."/>
            <person name="Hurhula B."/>
            <person name="Husby M.E."/>
            <person name="Kamat A."/>
            <person name="Kanga B."/>
            <person name="Kashin S."/>
            <person name="Khazanovich D."/>
            <person name="Kisner P."/>
            <person name="Lance K."/>
            <person name="Lara M."/>
            <person name="Lee W."/>
            <person name="Lennon N."/>
            <person name="Letendre F."/>
            <person name="LeVine R."/>
            <person name="Lipovsky A."/>
            <person name="Liu X."/>
            <person name="Liu J."/>
            <person name="Liu S."/>
            <person name="Lokyitsang T."/>
            <person name="Lokyitsang Y."/>
            <person name="Lubonja R."/>
            <person name="Lui A."/>
            <person name="MacDonald P."/>
            <person name="Magnisalis V."/>
            <person name="Maru K."/>
            <person name="Matthews C."/>
            <person name="McCusker W."/>
            <person name="McDonough S."/>
            <person name="Mehta T."/>
            <person name="Meldrim J."/>
            <person name="Meneus L."/>
            <person name="Mihai O."/>
            <person name="Mihalev A."/>
            <person name="Mihova T."/>
            <person name="Mittelman R."/>
            <person name="Mlenga V."/>
            <person name="Montmayeur A."/>
            <person name="Mulrain L."/>
            <person name="Navidi A."/>
            <person name="Naylor J."/>
            <person name="Negash T."/>
            <person name="Nguyen T."/>
            <person name="Nguyen N."/>
            <person name="Nicol R."/>
            <person name="Norbu C."/>
            <person name="Norbu N."/>
            <person name="Novod N."/>
            <person name="O'Neill B."/>
            <person name="Osman S."/>
            <person name="Markiewicz E."/>
            <person name="Oyono O.L."/>
            <person name="Patti C."/>
            <person name="Phunkhang P."/>
            <person name="Pierre F."/>
            <person name="Priest M."/>
            <person name="Raghuraman S."/>
            <person name="Rege F."/>
            <person name="Reyes R."/>
            <person name="Rise C."/>
            <person name="Rogov P."/>
            <person name="Ross K."/>
            <person name="Ryan E."/>
            <person name="Settipalli S."/>
            <person name="Shea T."/>
            <person name="Sherpa N."/>
            <person name="Shi L."/>
            <person name="Shih D."/>
            <person name="Sparrow T."/>
            <person name="Spaulding J."/>
            <person name="Stalker J."/>
            <person name="Stange-Thomann N."/>
            <person name="Stavropoulos S."/>
            <person name="Stone C."/>
            <person name="Strader C."/>
            <person name="Tesfaye S."/>
            <person name="Thomson T."/>
            <person name="Thoulutsang Y."/>
            <person name="Thoulutsang D."/>
            <person name="Topham K."/>
            <person name="Topping I."/>
            <person name="Tsamla T."/>
            <person name="Vassiliev H."/>
            <person name="Vo A."/>
            <person name="Wangchuk T."/>
            <person name="Wangdi T."/>
            <person name="Weiand M."/>
            <person name="Wilkinson J."/>
            <person name="Wilson A."/>
            <person name="Yadav S."/>
            <person name="Young G."/>
            <person name="Yu Q."/>
            <person name="Zembek L."/>
            <person name="Zhong D."/>
            <person name="Zimmer A."/>
            <person name="Zwirko Z."/>
            <person name="Jaffe D.B."/>
            <person name="Alvarez P."/>
            <person name="Brockman W."/>
            <person name="Butler J."/>
            <person name="Chin C."/>
            <person name="Gnerre S."/>
            <person name="Grabherr M."/>
            <person name="Kleber M."/>
            <person name="Mauceli E."/>
            <person name="MacCallum I."/>
        </authorList>
    </citation>
    <scope>NUCLEOTIDE SEQUENCE [LARGE SCALE GENOMIC DNA]</scope>
    <source>
        <strain evidence="9">Tucson 15010-1051.87</strain>
    </source>
</reference>
<dbReference type="Proteomes" id="UP000008792">
    <property type="component" value="Unassembled WGS sequence"/>
</dbReference>
<dbReference type="PANTHER" id="PTHR46927:SF3">
    <property type="entry name" value="THAP-TYPE DOMAIN-CONTAINING PROTEIN"/>
    <property type="match status" value="1"/>
</dbReference>
<keyword evidence="3" id="KW-0862">Zinc</keyword>
<feature type="coiled-coil region" evidence="6">
    <location>
        <begin position="126"/>
        <end position="222"/>
    </location>
</feature>
<feature type="domain" description="THAP-type" evidence="7">
    <location>
        <begin position="1"/>
        <end position="85"/>
    </location>
</feature>
<dbReference type="GO" id="GO:0008270">
    <property type="term" value="F:zinc ion binding"/>
    <property type="evidence" value="ECO:0007669"/>
    <property type="project" value="UniProtKB-KW"/>
</dbReference>
<dbReference type="PhylomeDB" id="B4LLJ5"/>
<dbReference type="AlphaFoldDB" id="B4LLJ5"/>
<evidence type="ECO:0000313" key="9">
    <source>
        <dbReference type="Proteomes" id="UP000008792"/>
    </source>
</evidence>
<evidence type="ECO:0000256" key="4">
    <source>
        <dbReference type="ARBA" id="ARBA00023125"/>
    </source>
</evidence>
<organism evidence="8 9">
    <name type="scientific">Drosophila virilis</name>
    <name type="common">Fruit fly</name>
    <dbReference type="NCBI Taxonomy" id="7244"/>
    <lineage>
        <taxon>Eukaryota</taxon>
        <taxon>Metazoa</taxon>
        <taxon>Ecdysozoa</taxon>
        <taxon>Arthropoda</taxon>
        <taxon>Hexapoda</taxon>
        <taxon>Insecta</taxon>
        <taxon>Pterygota</taxon>
        <taxon>Neoptera</taxon>
        <taxon>Endopterygota</taxon>
        <taxon>Diptera</taxon>
        <taxon>Brachycera</taxon>
        <taxon>Muscomorpha</taxon>
        <taxon>Ephydroidea</taxon>
        <taxon>Drosophilidae</taxon>
        <taxon>Drosophila</taxon>
    </lineage>
</organism>
<sequence>MFCAVEDCANPKSKNRYFPFPKDAKLCEKWTLFCRRTDTINTKLEKICVKHFQADDFERDLPYELGVYSKPRPLKLKPNSVPSVHNEQEAEYLEIGYVEEQKAFSHGLELKKSRQARTVAQRKQVVDALITEYDELQHQLEHDEEDDLEEEVVQVVVDAEAYLTALESENTNLRRENFKMKLAAAKDAATIDKLQKQLDKCKERHNELLDNLSSTCSKAQIQKLQSGKRVVCPKRNLRDSRLLYAASPSAYQRNYSLPSRRTLQHWEAMQRVRQHSCNGTPAQIEQQLQQQNTCQPIQVVDITHMDHNYVNNTMAEL</sequence>
<keyword evidence="2 5" id="KW-0863">Zinc-finger</keyword>
<dbReference type="InterPro" id="IPR052224">
    <property type="entry name" value="THAP_domain_protein"/>
</dbReference>
<proteinExistence type="predicted"/>
<dbReference type="SMART" id="SM00980">
    <property type="entry name" value="THAP"/>
    <property type="match status" value="1"/>
</dbReference>
<keyword evidence="9" id="KW-1185">Reference proteome</keyword>
<gene>
    <name evidence="8" type="primary">Dvir\GJ21175</name>
    <name evidence="8" type="ORF">Dvir_GJ21175</name>
</gene>
<dbReference type="SUPFAM" id="SSF57716">
    <property type="entry name" value="Glucocorticoid receptor-like (DNA-binding domain)"/>
    <property type="match status" value="1"/>
</dbReference>
<evidence type="ECO:0000313" key="8">
    <source>
        <dbReference type="EMBL" id="EDW59900.1"/>
    </source>
</evidence>
<dbReference type="InterPro" id="IPR006612">
    <property type="entry name" value="THAP_Znf"/>
</dbReference>
<dbReference type="OrthoDB" id="7331812at2759"/>
<evidence type="ECO:0000256" key="2">
    <source>
        <dbReference type="ARBA" id="ARBA00022771"/>
    </source>
</evidence>
<accession>B4LLJ5</accession>
<protein>
    <recommendedName>
        <fullName evidence="7">THAP-type domain-containing protein</fullName>
    </recommendedName>
</protein>
<evidence type="ECO:0000259" key="7">
    <source>
        <dbReference type="PROSITE" id="PS50950"/>
    </source>
</evidence>
<name>B4LLJ5_DROVI</name>
<dbReference type="PANTHER" id="PTHR46927">
    <property type="entry name" value="AGAP005574-PA"/>
    <property type="match status" value="1"/>
</dbReference>
<evidence type="ECO:0000256" key="3">
    <source>
        <dbReference type="ARBA" id="ARBA00022833"/>
    </source>
</evidence>
<dbReference type="KEGG" id="dvi:6626613"/>
<dbReference type="HOGENOM" id="CLU_869497_0_0_1"/>
<keyword evidence="6" id="KW-0175">Coiled coil</keyword>
<dbReference type="OMA" id="RTLQHWE"/>
<keyword evidence="1" id="KW-0479">Metal-binding</keyword>
<dbReference type="EMBL" id="CH940648">
    <property type="protein sequence ID" value="EDW59900.1"/>
    <property type="molecule type" value="Genomic_DNA"/>
</dbReference>
<dbReference type="InParanoid" id="B4LLJ5"/>
<dbReference type="eggNOG" id="KOG1721">
    <property type="taxonomic scope" value="Eukaryota"/>
</dbReference>
<dbReference type="GO" id="GO:0003677">
    <property type="term" value="F:DNA binding"/>
    <property type="evidence" value="ECO:0007669"/>
    <property type="project" value="UniProtKB-UniRule"/>
</dbReference>
<evidence type="ECO:0000256" key="1">
    <source>
        <dbReference type="ARBA" id="ARBA00022723"/>
    </source>
</evidence>
<dbReference type="PROSITE" id="PS50950">
    <property type="entry name" value="ZF_THAP"/>
    <property type="match status" value="1"/>
</dbReference>